<feature type="binding site" evidence="4">
    <location>
        <position position="13"/>
    </location>
    <ligand>
        <name>Mg(2+)</name>
        <dbReference type="ChEBI" id="CHEBI:18420"/>
    </ligand>
</feature>
<dbReference type="OrthoDB" id="4191603at2"/>
<dbReference type="InterPro" id="IPR018520">
    <property type="entry name" value="UPP_synth-like_CS"/>
</dbReference>
<dbReference type="EMBL" id="CP003481">
    <property type="protein sequence ID" value="AFI06666.1"/>
    <property type="molecule type" value="Genomic_DNA"/>
</dbReference>
<evidence type="ECO:0000256" key="2">
    <source>
        <dbReference type="ARBA" id="ARBA00022723"/>
    </source>
</evidence>
<dbReference type="GO" id="GO:0005829">
    <property type="term" value="C:cytosol"/>
    <property type="evidence" value="ECO:0007669"/>
    <property type="project" value="TreeGrafter"/>
</dbReference>
<feature type="binding site" evidence="4">
    <location>
        <position position="18"/>
    </location>
    <ligand>
        <name>substrate</name>
    </ligand>
</feature>
<evidence type="ECO:0000256" key="4">
    <source>
        <dbReference type="HAMAP-Rule" id="MF_01139"/>
    </source>
</evidence>
<comment type="cofactor">
    <cofactor evidence="4">
        <name>Mg(2+)</name>
        <dbReference type="ChEBI" id="CHEBI:18420"/>
    </cofactor>
    <text evidence="4">Binds 2 magnesium ions per subunit.</text>
</comment>
<name>I0EUP7_HELCM</name>
<keyword evidence="6" id="KW-1185">Reference proteome</keyword>
<protein>
    <recommendedName>
        <fullName evidence="4">Isoprenyl transferase</fullName>
        <ecNumber evidence="4">2.5.1.-</ecNumber>
    </recommendedName>
</protein>
<dbReference type="FunFam" id="3.40.1180.10:FF:000003">
    <property type="entry name" value="Isoprenyl transferase 2"/>
    <property type="match status" value="1"/>
</dbReference>
<accession>I0EUP7</accession>
<dbReference type="PANTHER" id="PTHR10291">
    <property type="entry name" value="DEHYDRODOLICHYL DIPHOSPHATE SYNTHASE FAMILY MEMBER"/>
    <property type="match status" value="1"/>
</dbReference>
<comment type="subunit">
    <text evidence="4">Homodimer.</text>
</comment>
<comment type="similarity">
    <text evidence="4">Belongs to the UPP synthase family.</text>
</comment>
<organism evidence="5 6">
    <name type="scientific">Helicobacter cetorum (strain ATCC BAA-540 / CCUG 52418 / MIT 99-5656)</name>
    <dbReference type="NCBI Taxonomy" id="1163745"/>
    <lineage>
        <taxon>Bacteria</taxon>
        <taxon>Pseudomonadati</taxon>
        <taxon>Campylobacterota</taxon>
        <taxon>Epsilonproteobacteria</taxon>
        <taxon>Campylobacterales</taxon>
        <taxon>Helicobacteraceae</taxon>
        <taxon>Helicobacter</taxon>
    </lineage>
</organism>
<feature type="binding site" evidence="4">
    <location>
        <begin position="14"/>
        <end position="17"/>
    </location>
    <ligand>
        <name>substrate</name>
    </ligand>
</feature>
<dbReference type="InterPro" id="IPR001441">
    <property type="entry name" value="UPP_synth-like"/>
</dbReference>
<dbReference type="Gene3D" id="3.40.1180.10">
    <property type="entry name" value="Decaprenyl diphosphate synthase-like"/>
    <property type="match status" value="1"/>
</dbReference>
<dbReference type="AlphaFoldDB" id="I0EUP7"/>
<proteinExistence type="inferred from homology"/>
<dbReference type="GO" id="GO:0016094">
    <property type="term" value="P:polyprenol biosynthetic process"/>
    <property type="evidence" value="ECO:0007669"/>
    <property type="project" value="TreeGrafter"/>
</dbReference>
<dbReference type="KEGG" id="hcm:HCD_08420"/>
<reference evidence="5 6" key="1">
    <citation type="journal article" date="2013" name="PLoS ONE">
        <title>Sequence Divergence and Conservation in Genomes ofHelicobacter cetorum Strains from a Dolphin and a Whale.</title>
        <authorList>
            <person name="Kersulyte D."/>
            <person name="Rossi M."/>
            <person name="Berg D.E."/>
        </authorList>
    </citation>
    <scope>NUCLEOTIDE SEQUENCE [LARGE SCALE GENOMIC DNA]</scope>
    <source>
        <strain evidence="5 6">MIT 99-5656</strain>
    </source>
</reference>
<feature type="active site" description="Proton acceptor" evidence="4">
    <location>
        <position position="61"/>
    </location>
</feature>
<feature type="binding site" evidence="4">
    <location>
        <position position="211"/>
    </location>
    <ligand>
        <name>Mg(2+)</name>
        <dbReference type="ChEBI" id="CHEBI:18420"/>
    </ligand>
</feature>
<dbReference type="PATRIC" id="fig|1163745.3.peg.1787"/>
<dbReference type="NCBIfam" id="TIGR00055">
    <property type="entry name" value="uppS"/>
    <property type="match status" value="1"/>
</dbReference>
<dbReference type="Proteomes" id="UP000005013">
    <property type="component" value="Chromosome"/>
</dbReference>
<dbReference type="GO" id="GO:0000287">
    <property type="term" value="F:magnesium ion binding"/>
    <property type="evidence" value="ECO:0007669"/>
    <property type="project" value="UniProtKB-UniRule"/>
</dbReference>
<feature type="binding site" evidence="4">
    <location>
        <begin position="58"/>
        <end position="60"/>
    </location>
    <ligand>
        <name>substrate</name>
    </ligand>
</feature>
<dbReference type="STRING" id="1163745.HCD_08420"/>
<comment type="function">
    <text evidence="4">Catalyzes the condensation of isopentenyl diphosphate (IPP) with allylic pyrophosphates generating different type of terpenoids.</text>
</comment>
<dbReference type="InterPro" id="IPR036424">
    <property type="entry name" value="UPP_synth-like_sf"/>
</dbReference>
<dbReference type="RefSeq" id="WP_014660126.1">
    <property type="nucleotide sequence ID" value="NC_017735.1"/>
</dbReference>
<dbReference type="GO" id="GO:0008834">
    <property type="term" value="F:ditrans,polycis-undecaprenyl-diphosphate synthase [(2E,6E)-farnesyl-diphosphate specific] activity"/>
    <property type="evidence" value="ECO:0007669"/>
    <property type="project" value="TreeGrafter"/>
</dbReference>
<evidence type="ECO:0000313" key="6">
    <source>
        <dbReference type="Proteomes" id="UP000005013"/>
    </source>
</evidence>
<evidence type="ECO:0000256" key="1">
    <source>
        <dbReference type="ARBA" id="ARBA00022679"/>
    </source>
</evidence>
<dbReference type="eggNOG" id="COG0020">
    <property type="taxonomic scope" value="Bacteria"/>
</dbReference>
<feature type="binding site" evidence="4">
    <location>
        <position position="64"/>
    </location>
    <ligand>
        <name>substrate</name>
    </ligand>
</feature>
<feature type="binding site" evidence="4">
    <location>
        <begin position="198"/>
        <end position="200"/>
    </location>
    <ligand>
        <name>substrate</name>
    </ligand>
</feature>
<dbReference type="HAMAP" id="MF_01139">
    <property type="entry name" value="ISPT"/>
    <property type="match status" value="1"/>
</dbReference>
<dbReference type="GO" id="GO:0033850">
    <property type="term" value="F:Z-farnesyl diphosphate synthase activity"/>
    <property type="evidence" value="ECO:0007669"/>
    <property type="project" value="UniProtKB-ARBA"/>
</dbReference>
<dbReference type="EC" id="2.5.1.-" evidence="4"/>
<keyword evidence="1 4" id="KW-0808">Transferase</keyword>
<feature type="active site" evidence="4">
    <location>
        <position position="13"/>
    </location>
</feature>
<dbReference type="NCBIfam" id="NF011407">
    <property type="entry name" value="PRK14833.1"/>
    <property type="match status" value="1"/>
</dbReference>
<feature type="binding site" evidence="4">
    <location>
        <position position="192"/>
    </location>
    <ligand>
        <name>substrate</name>
    </ligand>
</feature>
<feature type="binding site" evidence="4">
    <location>
        <position position="26"/>
    </location>
    <ligand>
        <name>substrate</name>
    </ligand>
</feature>
<dbReference type="Pfam" id="PF01255">
    <property type="entry name" value="Prenyltransf"/>
    <property type="match status" value="1"/>
</dbReference>
<dbReference type="CDD" id="cd00475">
    <property type="entry name" value="Cis_IPPS"/>
    <property type="match status" value="1"/>
</dbReference>
<dbReference type="HOGENOM" id="CLU_038505_1_1_7"/>
<sequence length="246" mass="28927">MNNTLKHLAIIMDGNGRWARLQNKARAYGHKKGVKTLKDITIYCANKKLECLTLYAFSTENWKRPKSEVDFLMKMLKKYLRDERPTYLSNSIRFKAIGDLEGFSKELKDTILQLEEDTKHFKDFTQVLALNYGSKNELTRAFKSLLETPPKNTKILENFKNLENTKNLENLENEISRRLDTHDLPEVDLLLRTGGEMRLSNFLLWQSSYAELFFTPILWPDFTPKDLENIISDFYKRVRKFGELKC</sequence>
<dbReference type="SUPFAM" id="SSF64005">
    <property type="entry name" value="Undecaprenyl diphosphate synthase"/>
    <property type="match status" value="1"/>
</dbReference>
<evidence type="ECO:0000256" key="3">
    <source>
        <dbReference type="ARBA" id="ARBA00022842"/>
    </source>
</evidence>
<feature type="binding site" evidence="4">
    <location>
        <position position="30"/>
    </location>
    <ligand>
        <name>substrate</name>
    </ligand>
</feature>
<gene>
    <name evidence="5" type="ordered locus">HCD_08420</name>
</gene>
<dbReference type="PANTHER" id="PTHR10291:SF0">
    <property type="entry name" value="DEHYDRODOLICHYL DIPHOSPHATE SYNTHASE 2"/>
    <property type="match status" value="1"/>
</dbReference>
<evidence type="ECO:0000313" key="5">
    <source>
        <dbReference type="EMBL" id="AFI06666.1"/>
    </source>
</evidence>
<keyword evidence="3 4" id="KW-0460">Magnesium</keyword>
<feature type="binding site" evidence="4">
    <location>
        <position position="62"/>
    </location>
    <ligand>
        <name>substrate</name>
    </ligand>
</feature>
<dbReference type="PROSITE" id="PS01066">
    <property type="entry name" value="UPP_SYNTHASE"/>
    <property type="match status" value="1"/>
</dbReference>
<keyword evidence="2 4" id="KW-0479">Metal-binding</keyword>